<feature type="chain" id="PRO_5026681355" description="SGNH/GDSL hydrolase family protein" evidence="1">
    <location>
        <begin position="22"/>
        <end position="313"/>
    </location>
</feature>
<dbReference type="KEGG" id="ftj:FTUN_4086"/>
<dbReference type="RefSeq" id="WP_171472090.1">
    <property type="nucleotide sequence ID" value="NZ_CP053452.2"/>
</dbReference>
<dbReference type="Proteomes" id="UP000503447">
    <property type="component" value="Chromosome"/>
</dbReference>
<name>A0A6M5YRF4_9BACT</name>
<evidence type="ECO:0000313" key="3">
    <source>
        <dbReference type="Proteomes" id="UP000503447"/>
    </source>
</evidence>
<dbReference type="SUPFAM" id="SSF52266">
    <property type="entry name" value="SGNH hydrolase"/>
    <property type="match status" value="1"/>
</dbReference>
<evidence type="ECO:0000256" key="1">
    <source>
        <dbReference type="SAM" id="SignalP"/>
    </source>
</evidence>
<dbReference type="AlphaFoldDB" id="A0A6M5YRF4"/>
<feature type="signal peptide" evidence="1">
    <location>
        <begin position="1"/>
        <end position="21"/>
    </location>
</feature>
<sequence length="313" mass="34490">MLLFPPAFVLVLLGVWAAVEAAVPEITDTDYFVRLRVVKATAADHPDRPLGVVIGSSRVLHGFQPEQMPDEPGGPVWVSAAHMGAGPSLTRLILHNLLRDGVRPAAVVIELMPTFFTRENEGFVCAHFALADMPLVHAYSDAPFGYEYHFLRHRFKRIGDLARADDPFAGQEVPLPRGGRSSILNDLSPEDRARYMASAMAANGAVKKMAVRPAADRAFRDTLREAAEHGIPVVLLRMPEGPVFRSWYDPDGLRAFDEYVARTAGEFGTPVIDARFWLDDENDFYDSHHLLKGGGAKFTARFARELSAALAGR</sequence>
<accession>A0A6M5YRF4</accession>
<reference evidence="3" key="1">
    <citation type="submission" date="2020-05" db="EMBL/GenBank/DDBJ databases">
        <title>Frigoriglobus tundricola gen. nov., sp. nov., a psychrotolerant cellulolytic planctomycete of the family Gemmataceae with two divergent copies of 16S rRNA gene.</title>
        <authorList>
            <person name="Kulichevskaya I.S."/>
            <person name="Ivanova A.A."/>
            <person name="Naumoff D.G."/>
            <person name="Beletsky A.V."/>
            <person name="Rijpstra W.I.C."/>
            <person name="Sinninghe Damste J.S."/>
            <person name="Mardanov A.V."/>
            <person name="Ravin N.V."/>
            <person name="Dedysh S.N."/>
        </authorList>
    </citation>
    <scope>NUCLEOTIDE SEQUENCE [LARGE SCALE GENOMIC DNA]</scope>
    <source>
        <strain evidence="3">PL17</strain>
    </source>
</reference>
<protein>
    <recommendedName>
        <fullName evidence="4">SGNH/GDSL hydrolase family protein</fullName>
    </recommendedName>
</protein>
<evidence type="ECO:0008006" key="4">
    <source>
        <dbReference type="Google" id="ProtNLM"/>
    </source>
</evidence>
<organism evidence="2 3">
    <name type="scientific">Frigoriglobus tundricola</name>
    <dbReference type="NCBI Taxonomy" id="2774151"/>
    <lineage>
        <taxon>Bacteria</taxon>
        <taxon>Pseudomonadati</taxon>
        <taxon>Planctomycetota</taxon>
        <taxon>Planctomycetia</taxon>
        <taxon>Gemmatales</taxon>
        <taxon>Gemmataceae</taxon>
        <taxon>Frigoriglobus</taxon>
    </lineage>
</organism>
<proteinExistence type="predicted"/>
<dbReference type="EMBL" id="CP053452">
    <property type="protein sequence ID" value="QJW96529.1"/>
    <property type="molecule type" value="Genomic_DNA"/>
</dbReference>
<evidence type="ECO:0000313" key="2">
    <source>
        <dbReference type="EMBL" id="QJW96529.1"/>
    </source>
</evidence>
<keyword evidence="1" id="KW-0732">Signal</keyword>
<keyword evidence="3" id="KW-1185">Reference proteome</keyword>
<gene>
    <name evidence="2" type="ORF">FTUN_4086</name>
</gene>